<sequence>MLMRAARRGRAHQHGFSLLEGLIAIVVFSLGALGMIEMQARAVQLSVDAHERANASFLINRLISQIALQDATVAAPDPSADFLLARRACSDGIPDTHPAAAWMRETCAAFDDARITIARPSGVATGFLTITLEWRGRYKMNDGATVIRDDHRLEITNRFQWQS</sequence>
<dbReference type="EMBL" id="WTVS01000093">
    <property type="protein sequence ID" value="NMG00704.1"/>
    <property type="molecule type" value="Genomic_DNA"/>
</dbReference>
<evidence type="ECO:0000313" key="3">
    <source>
        <dbReference type="Proteomes" id="UP000634522"/>
    </source>
</evidence>
<keyword evidence="1" id="KW-0472">Membrane</keyword>
<proteinExistence type="predicted"/>
<feature type="transmembrane region" description="Helical" evidence="1">
    <location>
        <begin position="16"/>
        <end position="36"/>
    </location>
</feature>
<dbReference type="RefSeq" id="WP_169143218.1">
    <property type="nucleotide sequence ID" value="NZ_WTVS01000093.1"/>
</dbReference>
<dbReference type="InterPro" id="IPR012902">
    <property type="entry name" value="N_methyl_site"/>
</dbReference>
<evidence type="ECO:0000256" key="1">
    <source>
        <dbReference type="SAM" id="Phobius"/>
    </source>
</evidence>
<name>A0ABX1NNT0_9RHOO</name>
<keyword evidence="3" id="KW-1185">Reference proteome</keyword>
<reference evidence="2 3" key="1">
    <citation type="submission" date="2019-12" db="EMBL/GenBank/DDBJ databases">
        <title>Comparative genomics gives insights into the taxonomy of the Azoarcus-Aromatoleum group and reveals separate origins of nif in the plant-associated Azoarcus and non-plant-associated Aromatoleum sub-groups.</title>
        <authorList>
            <person name="Lafos M."/>
            <person name="Maluk M."/>
            <person name="Batista M."/>
            <person name="Junghare M."/>
            <person name="Carmona M."/>
            <person name="Faoro H."/>
            <person name="Cruz L.M."/>
            <person name="Battistoni F."/>
            <person name="De Souza E."/>
            <person name="Pedrosa F."/>
            <person name="Chen W.-M."/>
            <person name="Poole P.S."/>
            <person name="Dixon R.A."/>
            <person name="James E.K."/>
        </authorList>
    </citation>
    <scope>NUCLEOTIDE SEQUENCE [LARGE SCALE GENOMIC DNA]</scope>
    <source>
        <strain evidence="2 3">T</strain>
    </source>
</reference>
<gene>
    <name evidence="2" type="ORF">GPA27_25305</name>
</gene>
<evidence type="ECO:0000313" key="2">
    <source>
        <dbReference type="EMBL" id="NMG00704.1"/>
    </source>
</evidence>
<dbReference type="Pfam" id="PF07963">
    <property type="entry name" value="N_methyl"/>
    <property type="match status" value="1"/>
</dbReference>
<keyword evidence="1" id="KW-1133">Transmembrane helix</keyword>
<dbReference type="NCBIfam" id="TIGR02532">
    <property type="entry name" value="IV_pilin_GFxxxE"/>
    <property type="match status" value="1"/>
</dbReference>
<accession>A0ABX1NNT0</accession>
<comment type="caution">
    <text evidence="2">The sequence shown here is derived from an EMBL/GenBank/DDBJ whole genome shotgun (WGS) entry which is preliminary data.</text>
</comment>
<keyword evidence="1" id="KW-0812">Transmembrane</keyword>
<dbReference type="Proteomes" id="UP000634522">
    <property type="component" value="Unassembled WGS sequence"/>
</dbReference>
<dbReference type="PROSITE" id="PS00409">
    <property type="entry name" value="PROKAR_NTER_METHYL"/>
    <property type="match status" value="1"/>
</dbReference>
<protein>
    <submittedName>
        <fullName evidence="2">Prepilin-type N-terminal cleavage/methylation domain-containing protein</fullName>
    </submittedName>
</protein>
<organism evidence="2 3">
    <name type="scientific">Aromatoleum toluolicum</name>
    <dbReference type="NCBI Taxonomy" id="90060"/>
    <lineage>
        <taxon>Bacteria</taxon>
        <taxon>Pseudomonadati</taxon>
        <taxon>Pseudomonadota</taxon>
        <taxon>Betaproteobacteria</taxon>
        <taxon>Rhodocyclales</taxon>
        <taxon>Rhodocyclaceae</taxon>
        <taxon>Aromatoleum</taxon>
    </lineage>
</organism>